<evidence type="ECO:0000313" key="1">
    <source>
        <dbReference type="EMBL" id="MEW9853611.1"/>
    </source>
</evidence>
<dbReference type="InterPro" id="IPR008928">
    <property type="entry name" value="6-hairpin_glycosidase_sf"/>
</dbReference>
<organism evidence="1 2">
    <name type="scientific">Novosphingobium rhizovicinum</name>
    <dbReference type="NCBI Taxonomy" id="3228928"/>
    <lineage>
        <taxon>Bacteria</taxon>
        <taxon>Pseudomonadati</taxon>
        <taxon>Pseudomonadota</taxon>
        <taxon>Alphaproteobacteria</taxon>
        <taxon>Sphingomonadales</taxon>
        <taxon>Sphingomonadaceae</taxon>
        <taxon>Novosphingobium</taxon>
    </lineage>
</organism>
<dbReference type="RefSeq" id="WP_367767706.1">
    <property type="nucleotide sequence ID" value="NZ_JBFNXR010000007.1"/>
</dbReference>
<name>A0ABV3R6A3_9SPHN</name>
<sequence length="365" mass="40755">MMLETLVRLTTSALKEQTAAGAMMPGRNGAYGDPETPVRNTAHWLVSFSMAYKATGDERFRHAAGSALEYLLACQRLFVGGVIVRHAGTKDKTNGVLGQAHLIEAYYYAATVLGHDGARSAALDLIARHPFDHDWGCWRRITPDGRDLPPDDTFNHQLYFAATIALWSRDEIYARDQVAAFLDHLNRIFQVRKDGRIVHAIPNRESQKSKVKGALKAFKKPPIKLIEKEANYHMYNMYAFSLLSEAGYEGRITSCNAWSDAASFASSSAIVKRKSQQFWSRGLVSGTETIACDSARFHQAFKGRESAVETVASAFEQLAFVAGPDGLCEVISPDPVTQRARLYRYWRLTDLDYQLRQGPATSPRR</sequence>
<dbReference type="EMBL" id="JBFNXR010000007">
    <property type="protein sequence ID" value="MEW9853611.1"/>
    <property type="molecule type" value="Genomic_DNA"/>
</dbReference>
<accession>A0ABV3R6A3</accession>
<dbReference type="SUPFAM" id="SSF48208">
    <property type="entry name" value="Six-hairpin glycosidases"/>
    <property type="match status" value="1"/>
</dbReference>
<reference evidence="1 2" key="1">
    <citation type="submission" date="2024-06" db="EMBL/GenBank/DDBJ databases">
        <title>Novosphingobium rhizovicinus M1R2S20.</title>
        <authorList>
            <person name="Sun J.-Q."/>
        </authorList>
    </citation>
    <scope>NUCLEOTIDE SEQUENCE [LARGE SCALE GENOMIC DNA]</scope>
    <source>
        <strain evidence="1 2">M1R2S20</strain>
    </source>
</reference>
<gene>
    <name evidence="1" type="ORF">ABUH87_00170</name>
</gene>
<dbReference type="InterPro" id="IPR012341">
    <property type="entry name" value="6hp_glycosidase-like_sf"/>
</dbReference>
<dbReference type="Proteomes" id="UP001556118">
    <property type="component" value="Unassembled WGS sequence"/>
</dbReference>
<proteinExistence type="predicted"/>
<evidence type="ECO:0000313" key="2">
    <source>
        <dbReference type="Proteomes" id="UP001556118"/>
    </source>
</evidence>
<evidence type="ECO:0008006" key="3">
    <source>
        <dbReference type="Google" id="ProtNLM"/>
    </source>
</evidence>
<dbReference type="Gene3D" id="1.50.10.10">
    <property type="match status" value="1"/>
</dbReference>
<keyword evidence="2" id="KW-1185">Reference proteome</keyword>
<comment type="caution">
    <text evidence="1">The sequence shown here is derived from an EMBL/GenBank/DDBJ whole genome shotgun (WGS) entry which is preliminary data.</text>
</comment>
<protein>
    <recommendedName>
        <fullName evidence="3">Mannose-6-phosphate isomerase</fullName>
    </recommendedName>
</protein>